<comment type="cofactor">
    <cofactor evidence="1">
        <name>FAD</name>
        <dbReference type="ChEBI" id="CHEBI:57692"/>
    </cofactor>
</comment>
<accession>A0A4S9KEU0</accession>
<dbReference type="GO" id="GO:0004497">
    <property type="term" value="F:monooxygenase activity"/>
    <property type="evidence" value="ECO:0007669"/>
    <property type="project" value="UniProtKB-KW"/>
</dbReference>
<evidence type="ECO:0000256" key="5">
    <source>
        <dbReference type="ARBA" id="ARBA00023033"/>
    </source>
</evidence>
<sequence>MVRSTGLALAHGLKKAGIPFVIFEKEESPTRPRNWSMGCHWAIPSLEYLLPEKIFKQIENAQVDPHIPTSDNDRLPLHNGQTGELIIEIKSSKFYRLRRDKFRGMMLQGIDVQWGKALVDIEYSDDRSTVTAKFADGTQDSGALLVATDGPHSMVRGLLVGEKKARATAIDYASTMCFTRYSREQAQFLRAKPHHPLYQVAPHPAGYCAWLSLHDGDDLEHPENWIFFHYISFPEPRDGINARSMREHVAHQKGLAKLFADPWRSAFEWMPDDSEVWYSKLRNWDPTLPGHRWNNRDGRVSLAGDAAHPMTFQRGQGLNHALRDAFTMCKAIESFWNGGNWTPEQRSKVIKEYEEEMIPRTGEEVRLSEKNSVAMHNWKVKESPSMKKGMNVDKKDA</sequence>
<protein>
    <recommendedName>
        <fullName evidence="6">FAD-binding domain-containing protein</fullName>
    </recommendedName>
</protein>
<reference evidence="7 8" key="1">
    <citation type="submission" date="2018-10" db="EMBL/GenBank/DDBJ databases">
        <title>Fifty Aureobasidium pullulans genomes reveal a recombining polyextremotolerant generalist.</title>
        <authorList>
            <person name="Gostincar C."/>
            <person name="Turk M."/>
            <person name="Zajc J."/>
            <person name="Gunde-Cimerman N."/>
        </authorList>
    </citation>
    <scope>NUCLEOTIDE SEQUENCE [LARGE SCALE GENOMIC DNA]</scope>
    <source>
        <strain evidence="7 8">EXF-10659</strain>
    </source>
</reference>
<evidence type="ECO:0000259" key="6">
    <source>
        <dbReference type="Pfam" id="PF01494"/>
    </source>
</evidence>
<dbReference type="PANTHER" id="PTHR47178">
    <property type="entry name" value="MONOOXYGENASE, FAD-BINDING"/>
    <property type="match status" value="1"/>
</dbReference>
<evidence type="ECO:0000313" key="7">
    <source>
        <dbReference type="EMBL" id="THW67897.1"/>
    </source>
</evidence>
<dbReference type="SUPFAM" id="SSF51905">
    <property type="entry name" value="FAD/NAD(P)-binding domain"/>
    <property type="match status" value="1"/>
</dbReference>
<keyword evidence="5" id="KW-0503">Monooxygenase</keyword>
<keyword evidence="3" id="KW-0274">FAD</keyword>
<keyword evidence="2" id="KW-0285">Flavoprotein</keyword>
<dbReference type="AlphaFoldDB" id="A0A4S9KEU0"/>
<dbReference type="Gene3D" id="3.50.50.60">
    <property type="entry name" value="FAD/NAD(P)-binding domain"/>
    <property type="match status" value="1"/>
</dbReference>
<evidence type="ECO:0000256" key="4">
    <source>
        <dbReference type="ARBA" id="ARBA00023002"/>
    </source>
</evidence>
<evidence type="ECO:0000256" key="1">
    <source>
        <dbReference type="ARBA" id="ARBA00001974"/>
    </source>
</evidence>
<evidence type="ECO:0000313" key="8">
    <source>
        <dbReference type="Proteomes" id="UP000308802"/>
    </source>
</evidence>
<dbReference type="PRINTS" id="PR00420">
    <property type="entry name" value="RNGMNOXGNASE"/>
</dbReference>
<evidence type="ECO:0000256" key="3">
    <source>
        <dbReference type="ARBA" id="ARBA00022827"/>
    </source>
</evidence>
<dbReference type="PANTHER" id="PTHR47178:SF3">
    <property type="entry name" value="FAD-BINDING DOMAIN-CONTAINING PROTEIN"/>
    <property type="match status" value="1"/>
</dbReference>
<organism evidence="7 8">
    <name type="scientific">Aureobasidium pullulans</name>
    <name type="common">Black yeast</name>
    <name type="synonym">Pullularia pullulans</name>
    <dbReference type="NCBI Taxonomy" id="5580"/>
    <lineage>
        <taxon>Eukaryota</taxon>
        <taxon>Fungi</taxon>
        <taxon>Dikarya</taxon>
        <taxon>Ascomycota</taxon>
        <taxon>Pezizomycotina</taxon>
        <taxon>Dothideomycetes</taxon>
        <taxon>Dothideomycetidae</taxon>
        <taxon>Dothideales</taxon>
        <taxon>Saccotheciaceae</taxon>
        <taxon>Aureobasidium</taxon>
    </lineage>
</organism>
<dbReference type="Pfam" id="PF01494">
    <property type="entry name" value="FAD_binding_3"/>
    <property type="match status" value="1"/>
</dbReference>
<name>A0A4S9KEU0_AURPU</name>
<dbReference type="Proteomes" id="UP000308802">
    <property type="component" value="Unassembled WGS sequence"/>
</dbReference>
<dbReference type="EMBL" id="QZAO01000471">
    <property type="protein sequence ID" value="THW67897.1"/>
    <property type="molecule type" value="Genomic_DNA"/>
</dbReference>
<proteinExistence type="predicted"/>
<gene>
    <name evidence="7" type="ORF">D6D19_09080</name>
</gene>
<keyword evidence="4" id="KW-0560">Oxidoreductase</keyword>
<dbReference type="InterPro" id="IPR036188">
    <property type="entry name" value="FAD/NAD-bd_sf"/>
</dbReference>
<dbReference type="InterPro" id="IPR002938">
    <property type="entry name" value="FAD-bd"/>
</dbReference>
<feature type="domain" description="FAD-binding" evidence="6">
    <location>
        <begin position="295"/>
        <end position="358"/>
    </location>
</feature>
<evidence type="ECO:0000256" key="2">
    <source>
        <dbReference type="ARBA" id="ARBA00022630"/>
    </source>
</evidence>
<dbReference type="GO" id="GO:0071949">
    <property type="term" value="F:FAD binding"/>
    <property type="evidence" value="ECO:0007669"/>
    <property type="project" value="InterPro"/>
</dbReference>
<comment type="caution">
    <text evidence="7">The sequence shown here is derived from an EMBL/GenBank/DDBJ whole genome shotgun (WGS) entry which is preliminary data.</text>
</comment>